<evidence type="ECO:0000313" key="1">
    <source>
        <dbReference type="EMBL" id="KIP01802.1"/>
    </source>
</evidence>
<protein>
    <submittedName>
        <fullName evidence="1">Uncharacterized protein</fullName>
    </submittedName>
</protein>
<dbReference type="HOGENOM" id="CLU_713920_0_0_1"/>
<sequence>MDNQGSSSSNYRFAKLCHWFVGRLDALFKHCSAVRKYLGVAMMRIRGLPPYDSSIKTKTVKDDELEALLSSLESGHSVSVRGLYSGLSLWDGRKDPRRTLAMVTRLLGLHRDLRSLALDATFPTDPESLDQLVSTMASMAHLETLDIIWIECSKGHGTTYTISPSRVAASTGSFCSLQSLAIVAKLGTLPFHQALCHAIADAKKTRFIVPTSKPLRTLSFMSLRFTDAPVEELQTLGYLMCSVGSSLHTLSLSVDLTSRSTRGHIMDAIKNLPLQRCTKLRDLRLRVEVNDDEHSGFQFIADILDCVPLSAPIKDVQFCAPMHGHHRPDMALHEHHLLRLDKRLLSMRHLKRVWVLAGYGCHFNLERSSRTAFYACLQEEQAKKKAR</sequence>
<accession>A0A0C3RZF4</accession>
<reference evidence="1 2" key="1">
    <citation type="journal article" date="2014" name="PLoS Genet.">
        <title>Analysis of the Phlebiopsis gigantea genome, transcriptome and secretome provides insight into its pioneer colonization strategies of wood.</title>
        <authorList>
            <person name="Hori C."/>
            <person name="Ishida T."/>
            <person name="Igarashi K."/>
            <person name="Samejima M."/>
            <person name="Suzuki H."/>
            <person name="Master E."/>
            <person name="Ferreira P."/>
            <person name="Ruiz-Duenas F.J."/>
            <person name="Held B."/>
            <person name="Canessa P."/>
            <person name="Larrondo L.F."/>
            <person name="Schmoll M."/>
            <person name="Druzhinina I.S."/>
            <person name="Kubicek C.P."/>
            <person name="Gaskell J.A."/>
            <person name="Kersten P."/>
            <person name="St John F."/>
            <person name="Glasner J."/>
            <person name="Sabat G."/>
            <person name="Splinter BonDurant S."/>
            <person name="Syed K."/>
            <person name="Yadav J."/>
            <person name="Mgbeahuruike A.C."/>
            <person name="Kovalchuk A."/>
            <person name="Asiegbu F.O."/>
            <person name="Lackner G."/>
            <person name="Hoffmeister D."/>
            <person name="Rencoret J."/>
            <person name="Gutierrez A."/>
            <person name="Sun H."/>
            <person name="Lindquist E."/>
            <person name="Barry K."/>
            <person name="Riley R."/>
            <person name="Grigoriev I.V."/>
            <person name="Henrissat B."/>
            <person name="Kues U."/>
            <person name="Berka R.M."/>
            <person name="Martinez A.T."/>
            <person name="Covert S.F."/>
            <person name="Blanchette R.A."/>
            <person name="Cullen D."/>
        </authorList>
    </citation>
    <scope>NUCLEOTIDE SEQUENCE [LARGE SCALE GENOMIC DNA]</scope>
    <source>
        <strain evidence="1 2">11061_1 CR5-6</strain>
    </source>
</reference>
<gene>
    <name evidence="1" type="ORF">PHLGIDRAFT_326832</name>
</gene>
<organism evidence="1 2">
    <name type="scientific">Phlebiopsis gigantea (strain 11061_1 CR5-6)</name>
    <name type="common">White-rot fungus</name>
    <name type="synonym">Peniophora gigantea</name>
    <dbReference type="NCBI Taxonomy" id="745531"/>
    <lineage>
        <taxon>Eukaryota</taxon>
        <taxon>Fungi</taxon>
        <taxon>Dikarya</taxon>
        <taxon>Basidiomycota</taxon>
        <taxon>Agaricomycotina</taxon>
        <taxon>Agaricomycetes</taxon>
        <taxon>Polyporales</taxon>
        <taxon>Phanerochaetaceae</taxon>
        <taxon>Phlebiopsis</taxon>
    </lineage>
</organism>
<name>A0A0C3RZF4_PHLG1</name>
<keyword evidence="2" id="KW-1185">Reference proteome</keyword>
<dbReference type="AlphaFoldDB" id="A0A0C3RZF4"/>
<proteinExistence type="predicted"/>
<dbReference type="EMBL" id="KN840735">
    <property type="protein sequence ID" value="KIP01802.1"/>
    <property type="molecule type" value="Genomic_DNA"/>
</dbReference>
<dbReference type="SUPFAM" id="SSF52047">
    <property type="entry name" value="RNI-like"/>
    <property type="match status" value="1"/>
</dbReference>
<evidence type="ECO:0000313" key="2">
    <source>
        <dbReference type="Proteomes" id="UP000053257"/>
    </source>
</evidence>
<dbReference type="Proteomes" id="UP000053257">
    <property type="component" value="Unassembled WGS sequence"/>
</dbReference>